<dbReference type="PROSITE" id="PS50041">
    <property type="entry name" value="C_TYPE_LECTIN_2"/>
    <property type="match status" value="1"/>
</dbReference>
<evidence type="ECO:0000313" key="3">
    <source>
        <dbReference type="EMBL" id="KAK7484511.1"/>
    </source>
</evidence>
<dbReference type="PANTHER" id="PTHR22803">
    <property type="entry name" value="MANNOSE, PHOSPHOLIPASE, LECTIN RECEPTOR RELATED"/>
    <property type="match status" value="1"/>
</dbReference>
<dbReference type="Proteomes" id="UP001519460">
    <property type="component" value="Unassembled WGS sequence"/>
</dbReference>
<dbReference type="InterPro" id="IPR050111">
    <property type="entry name" value="C-type_lectin/snaclec_domain"/>
</dbReference>
<evidence type="ECO:0000256" key="1">
    <source>
        <dbReference type="ARBA" id="ARBA00023157"/>
    </source>
</evidence>
<sequence>CPDGWQAFQSSCYGFGDEPATWYAAQEACSLFGAKLAEVRSEAEDDFLRGVARSQDYWGLWLGGTDMFSEGRFVWTSNQKLISNQSGYTNWGHGQPNDSGQSEDCAHLWRDIEYLWNDAPCTTLLNFACEIRLDVTFRFARVIIPRLQILHGLRQVPSFAFREQQQKQHCQQTAEAKYDASDPDSVVCLISVDQ</sequence>
<dbReference type="SUPFAM" id="SSF56436">
    <property type="entry name" value="C-type lectin-like"/>
    <property type="match status" value="1"/>
</dbReference>
<dbReference type="InterPro" id="IPR016187">
    <property type="entry name" value="CTDL_fold"/>
</dbReference>
<dbReference type="PROSITE" id="PS00615">
    <property type="entry name" value="C_TYPE_LECTIN_1"/>
    <property type="match status" value="1"/>
</dbReference>
<dbReference type="InterPro" id="IPR016186">
    <property type="entry name" value="C-type_lectin-like/link_sf"/>
</dbReference>
<reference evidence="3 4" key="1">
    <citation type="journal article" date="2023" name="Sci. Data">
        <title>Genome assembly of the Korean intertidal mud-creeper Batillaria attramentaria.</title>
        <authorList>
            <person name="Patra A.K."/>
            <person name="Ho P.T."/>
            <person name="Jun S."/>
            <person name="Lee S.J."/>
            <person name="Kim Y."/>
            <person name="Won Y.J."/>
        </authorList>
    </citation>
    <scope>NUCLEOTIDE SEQUENCE [LARGE SCALE GENOMIC DNA]</scope>
    <source>
        <strain evidence="3">Wonlab-2016</strain>
    </source>
</reference>
<feature type="non-terminal residue" evidence="3">
    <location>
        <position position="1"/>
    </location>
</feature>
<name>A0ABD0KBL8_9CAEN</name>
<dbReference type="SMART" id="SM00034">
    <property type="entry name" value="CLECT"/>
    <property type="match status" value="1"/>
</dbReference>
<protein>
    <recommendedName>
        <fullName evidence="2">C-type lectin domain-containing protein</fullName>
    </recommendedName>
</protein>
<dbReference type="Gene3D" id="3.10.100.10">
    <property type="entry name" value="Mannose-Binding Protein A, subunit A"/>
    <property type="match status" value="1"/>
</dbReference>
<evidence type="ECO:0000313" key="4">
    <source>
        <dbReference type="Proteomes" id="UP001519460"/>
    </source>
</evidence>
<proteinExistence type="predicted"/>
<gene>
    <name evidence="3" type="ORF">BaRGS_00024267</name>
</gene>
<dbReference type="Pfam" id="PF00059">
    <property type="entry name" value="Lectin_C"/>
    <property type="match status" value="1"/>
</dbReference>
<dbReference type="AlphaFoldDB" id="A0ABD0KBL8"/>
<accession>A0ABD0KBL8</accession>
<feature type="domain" description="C-type lectin" evidence="2">
    <location>
        <begin position="8"/>
        <end position="130"/>
    </location>
</feature>
<dbReference type="InterPro" id="IPR001304">
    <property type="entry name" value="C-type_lectin-like"/>
</dbReference>
<keyword evidence="4" id="KW-1185">Reference proteome</keyword>
<comment type="caution">
    <text evidence="3">The sequence shown here is derived from an EMBL/GenBank/DDBJ whole genome shotgun (WGS) entry which is preliminary data.</text>
</comment>
<keyword evidence="1" id="KW-1015">Disulfide bond</keyword>
<dbReference type="InterPro" id="IPR018378">
    <property type="entry name" value="C-type_lectin_CS"/>
</dbReference>
<evidence type="ECO:0000259" key="2">
    <source>
        <dbReference type="PROSITE" id="PS50041"/>
    </source>
</evidence>
<organism evidence="3 4">
    <name type="scientific">Batillaria attramentaria</name>
    <dbReference type="NCBI Taxonomy" id="370345"/>
    <lineage>
        <taxon>Eukaryota</taxon>
        <taxon>Metazoa</taxon>
        <taxon>Spiralia</taxon>
        <taxon>Lophotrochozoa</taxon>
        <taxon>Mollusca</taxon>
        <taxon>Gastropoda</taxon>
        <taxon>Caenogastropoda</taxon>
        <taxon>Sorbeoconcha</taxon>
        <taxon>Cerithioidea</taxon>
        <taxon>Batillariidae</taxon>
        <taxon>Batillaria</taxon>
    </lineage>
</organism>
<dbReference type="EMBL" id="JACVVK020000209">
    <property type="protein sequence ID" value="KAK7484511.1"/>
    <property type="molecule type" value="Genomic_DNA"/>
</dbReference>
<dbReference type="CDD" id="cd00037">
    <property type="entry name" value="CLECT"/>
    <property type="match status" value="1"/>
</dbReference>